<comment type="similarity">
    <text evidence="1">Belongs to the eukaryotic ribosomal protein eL22 family.</text>
</comment>
<dbReference type="PANTHER" id="PTHR10064">
    <property type="entry name" value="60S RIBOSOMAL PROTEIN L22"/>
    <property type="match status" value="1"/>
</dbReference>
<dbReference type="GO" id="GO:1990904">
    <property type="term" value="C:ribonucleoprotein complex"/>
    <property type="evidence" value="ECO:0007669"/>
    <property type="project" value="UniProtKB-KW"/>
</dbReference>
<accession>A0A196S3X0</accession>
<evidence type="ECO:0000256" key="3">
    <source>
        <dbReference type="ARBA" id="ARBA00023274"/>
    </source>
</evidence>
<evidence type="ECO:0000313" key="7">
    <source>
        <dbReference type="Proteomes" id="UP000078348"/>
    </source>
</evidence>
<dbReference type="PANTHER" id="PTHR10064:SF0">
    <property type="entry name" value="FI24544P1-RELATED"/>
    <property type="match status" value="1"/>
</dbReference>
<sequence length="109" mass="12170">MAAPAKKIEFTVDCAVPVKDSIMEIATFEKFLAEHIKVDNKVNNLGDLIAVSSSGEKISVVASCAFSKRYIKYLTKKYLKKQNLRDYIRVVASGKGGYKLVYFNVAKDE</sequence>
<dbReference type="Gene3D" id="3.30.1360.210">
    <property type="match status" value="1"/>
</dbReference>
<organism evidence="6 7">
    <name type="scientific">Blastocystis sp. subtype 1 (strain ATCC 50177 / NandII)</name>
    <dbReference type="NCBI Taxonomy" id="478820"/>
    <lineage>
        <taxon>Eukaryota</taxon>
        <taxon>Sar</taxon>
        <taxon>Stramenopiles</taxon>
        <taxon>Bigyra</taxon>
        <taxon>Opalozoa</taxon>
        <taxon>Opalinata</taxon>
        <taxon>Blastocystidae</taxon>
        <taxon>Blastocystis</taxon>
    </lineage>
</organism>
<evidence type="ECO:0000313" key="6">
    <source>
        <dbReference type="EMBL" id="OAO11850.1"/>
    </source>
</evidence>
<dbReference type="GO" id="GO:0003735">
    <property type="term" value="F:structural constituent of ribosome"/>
    <property type="evidence" value="ECO:0007669"/>
    <property type="project" value="InterPro"/>
</dbReference>
<proteinExistence type="inferred from homology"/>
<evidence type="ECO:0000256" key="4">
    <source>
        <dbReference type="ARBA" id="ARBA00040613"/>
    </source>
</evidence>
<evidence type="ECO:0000256" key="2">
    <source>
        <dbReference type="ARBA" id="ARBA00022980"/>
    </source>
</evidence>
<protein>
    <recommendedName>
        <fullName evidence="4">Large ribosomal subunit protein eL22</fullName>
    </recommendedName>
    <alternativeName>
        <fullName evidence="5">60S ribosomal protein L22</fullName>
    </alternativeName>
</protein>
<comment type="caution">
    <text evidence="6">The sequence shown here is derived from an EMBL/GenBank/DDBJ whole genome shotgun (WGS) entry which is preliminary data.</text>
</comment>
<dbReference type="GO" id="GO:0002181">
    <property type="term" value="P:cytoplasmic translation"/>
    <property type="evidence" value="ECO:0007669"/>
    <property type="project" value="TreeGrafter"/>
</dbReference>
<dbReference type="AlphaFoldDB" id="A0A196S3X0"/>
<keyword evidence="3" id="KW-0687">Ribonucleoprotein</keyword>
<dbReference type="Pfam" id="PF01776">
    <property type="entry name" value="Ribosomal_L22e"/>
    <property type="match status" value="1"/>
</dbReference>
<dbReference type="GO" id="GO:0003723">
    <property type="term" value="F:RNA binding"/>
    <property type="evidence" value="ECO:0007669"/>
    <property type="project" value="TreeGrafter"/>
</dbReference>
<dbReference type="OrthoDB" id="10259820at2759"/>
<reference evidence="6 7" key="1">
    <citation type="submission" date="2016-05" db="EMBL/GenBank/DDBJ databases">
        <title>Nuclear genome of Blastocystis sp. subtype 1 NandII.</title>
        <authorList>
            <person name="Gentekaki E."/>
            <person name="Curtis B."/>
            <person name="Stairs C."/>
            <person name="Eme L."/>
            <person name="Herman E."/>
            <person name="Klimes V."/>
            <person name="Arias M.C."/>
            <person name="Elias M."/>
            <person name="Hilliou F."/>
            <person name="Klute M."/>
            <person name="Malik S.-B."/>
            <person name="Pightling A."/>
            <person name="Rachubinski R."/>
            <person name="Salas D."/>
            <person name="Schlacht A."/>
            <person name="Suga H."/>
            <person name="Archibald J."/>
            <person name="Ball S.G."/>
            <person name="Clark G."/>
            <person name="Dacks J."/>
            <person name="Van Der Giezen M."/>
            <person name="Tsaousis A."/>
            <person name="Roger A."/>
        </authorList>
    </citation>
    <scope>NUCLEOTIDE SEQUENCE [LARGE SCALE GENOMIC DNA]</scope>
    <source>
        <strain evidence="7">ATCC 50177 / NandII</strain>
    </source>
</reference>
<dbReference type="Proteomes" id="UP000078348">
    <property type="component" value="Unassembled WGS sequence"/>
</dbReference>
<dbReference type="STRING" id="478820.A0A196S3X0"/>
<keyword evidence="7" id="KW-1185">Reference proteome</keyword>
<evidence type="ECO:0000256" key="5">
    <source>
        <dbReference type="ARBA" id="ARBA00041214"/>
    </source>
</evidence>
<dbReference type="EMBL" id="LXWW01000577">
    <property type="protein sequence ID" value="OAO11850.1"/>
    <property type="molecule type" value="Genomic_DNA"/>
</dbReference>
<dbReference type="FunFam" id="3.30.1360.210:FF:000002">
    <property type="entry name" value="60S ribosomal protein L22-2"/>
    <property type="match status" value="1"/>
</dbReference>
<gene>
    <name evidence="6" type="ORF">AV274_6463</name>
</gene>
<dbReference type="InterPro" id="IPR002671">
    <property type="entry name" value="Ribosomal_eL22"/>
</dbReference>
<keyword evidence="2 6" id="KW-0689">Ribosomal protein</keyword>
<dbReference type="InterPro" id="IPR038526">
    <property type="entry name" value="Ribosomal_eL22_sf"/>
</dbReference>
<evidence type="ECO:0000256" key="1">
    <source>
        <dbReference type="ARBA" id="ARBA00007817"/>
    </source>
</evidence>
<dbReference type="GO" id="GO:0005840">
    <property type="term" value="C:ribosome"/>
    <property type="evidence" value="ECO:0007669"/>
    <property type="project" value="UniProtKB-KW"/>
</dbReference>
<name>A0A196S3X0_BLAHN</name>